<protein>
    <submittedName>
        <fullName evidence="2">Unplaced genomic scaffold SPHSTscaffold_117, whole genome shotgun sequence</fullName>
    </submittedName>
</protein>
<organism evidence="2 3">
    <name type="scientific">Sphaerobolus stellatus (strain SS14)</name>
    <dbReference type="NCBI Taxonomy" id="990650"/>
    <lineage>
        <taxon>Eukaryota</taxon>
        <taxon>Fungi</taxon>
        <taxon>Dikarya</taxon>
        <taxon>Basidiomycota</taxon>
        <taxon>Agaricomycotina</taxon>
        <taxon>Agaricomycetes</taxon>
        <taxon>Phallomycetidae</taxon>
        <taxon>Geastrales</taxon>
        <taxon>Sphaerobolaceae</taxon>
        <taxon>Sphaerobolus</taxon>
    </lineage>
</organism>
<evidence type="ECO:0000313" key="3">
    <source>
        <dbReference type="Proteomes" id="UP000054279"/>
    </source>
</evidence>
<name>A0A0C9VCL4_SPHS4</name>
<evidence type="ECO:0000259" key="1">
    <source>
        <dbReference type="Pfam" id="PF18803"/>
    </source>
</evidence>
<accession>A0A0C9VCL4</accession>
<dbReference type="Proteomes" id="UP000054279">
    <property type="component" value="Unassembled WGS sequence"/>
</dbReference>
<dbReference type="HOGENOM" id="CLU_003703_1_0_1"/>
<gene>
    <name evidence="2" type="ORF">M422DRAFT_181134</name>
</gene>
<evidence type="ECO:0000313" key="2">
    <source>
        <dbReference type="EMBL" id="KIJ35086.1"/>
    </source>
</evidence>
<proteinExistence type="predicted"/>
<sequence length="222" mass="25804">CDNPSLRCKKCTIELHQSQPCHRPYKWNGEYYQRISLDSIKFIWHLGHGGSACLHMYDDTSPYYIRLVDLSGVHTIKVGWCRCGLKPDFFRQLLVRCIIPASMQRLRTGFTQWVFKTFHLLNLIAHVTPWDWCALLHRLTDNIDPFSISNIYQTFNHVQRQWRLVKGWKRGGVVNSLAPRQVGSLALRCVSCPMPGVNLPADWESHPDRYTSSGIEIHRDLN</sequence>
<reference evidence="2 3" key="1">
    <citation type="submission" date="2014-06" db="EMBL/GenBank/DDBJ databases">
        <title>Evolutionary Origins and Diversification of the Mycorrhizal Mutualists.</title>
        <authorList>
            <consortium name="DOE Joint Genome Institute"/>
            <consortium name="Mycorrhizal Genomics Consortium"/>
            <person name="Kohler A."/>
            <person name="Kuo A."/>
            <person name="Nagy L.G."/>
            <person name="Floudas D."/>
            <person name="Copeland A."/>
            <person name="Barry K.W."/>
            <person name="Cichocki N."/>
            <person name="Veneault-Fourrey C."/>
            <person name="LaButti K."/>
            <person name="Lindquist E.A."/>
            <person name="Lipzen A."/>
            <person name="Lundell T."/>
            <person name="Morin E."/>
            <person name="Murat C."/>
            <person name="Riley R."/>
            <person name="Ohm R."/>
            <person name="Sun H."/>
            <person name="Tunlid A."/>
            <person name="Henrissat B."/>
            <person name="Grigoriev I.V."/>
            <person name="Hibbett D.S."/>
            <person name="Martin F."/>
        </authorList>
    </citation>
    <scope>NUCLEOTIDE SEQUENCE [LARGE SCALE GENOMIC DNA]</scope>
    <source>
        <strain evidence="2 3">SS14</strain>
    </source>
</reference>
<feature type="non-terminal residue" evidence="2">
    <location>
        <position position="1"/>
    </location>
</feature>
<dbReference type="InterPro" id="IPR041457">
    <property type="entry name" value="CxC2_KDZ-assoc"/>
</dbReference>
<dbReference type="Pfam" id="PF18803">
    <property type="entry name" value="CxC2"/>
    <property type="match status" value="1"/>
</dbReference>
<dbReference type="EMBL" id="KN837192">
    <property type="protein sequence ID" value="KIJ35086.1"/>
    <property type="molecule type" value="Genomic_DNA"/>
</dbReference>
<dbReference type="AlphaFoldDB" id="A0A0C9VCL4"/>
<feature type="domain" description="CxC2-like cysteine cluster KDZ transposase-associated" evidence="1">
    <location>
        <begin position="37"/>
        <end position="143"/>
    </location>
</feature>
<keyword evidence="3" id="KW-1185">Reference proteome</keyword>
<dbReference type="OrthoDB" id="3257613at2759"/>